<feature type="domain" description="VWFA" evidence="2">
    <location>
        <begin position="182"/>
        <end position="420"/>
    </location>
</feature>
<dbReference type="SUPFAM" id="SSF53300">
    <property type="entry name" value="vWA-like"/>
    <property type="match status" value="1"/>
</dbReference>
<dbReference type="InterPro" id="IPR036465">
    <property type="entry name" value="vWFA_dom_sf"/>
</dbReference>
<gene>
    <name evidence="3" type="ORF">QTN89_12165</name>
</gene>
<protein>
    <submittedName>
        <fullName evidence="3">VWA domain-containing protein</fullName>
    </submittedName>
</protein>
<dbReference type="Gene3D" id="3.40.50.410">
    <property type="entry name" value="von Willebrand factor, type A domain"/>
    <property type="match status" value="1"/>
</dbReference>
<evidence type="ECO:0000313" key="4">
    <source>
        <dbReference type="Proteomes" id="UP001239462"/>
    </source>
</evidence>
<evidence type="ECO:0000313" key="3">
    <source>
        <dbReference type="EMBL" id="MDM4016187.1"/>
    </source>
</evidence>
<reference evidence="3 4" key="1">
    <citation type="submission" date="2023-06" db="EMBL/GenBank/DDBJ databases">
        <title>Roseiconus lacunae JC819 isolated from Gulf of Mannar region, Tamil Nadu.</title>
        <authorList>
            <person name="Pk S."/>
            <person name="Ch S."/>
            <person name="Ch V.R."/>
        </authorList>
    </citation>
    <scope>NUCLEOTIDE SEQUENCE [LARGE SCALE GENOMIC DNA]</scope>
    <source>
        <strain evidence="3 4">JC819</strain>
    </source>
</reference>
<keyword evidence="4" id="KW-1185">Reference proteome</keyword>
<comment type="caution">
    <text evidence="3">The sequence shown here is derived from an EMBL/GenBank/DDBJ whole genome shotgun (WGS) entry which is preliminary data.</text>
</comment>
<dbReference type="InterPro" id="IPR002035">
    <property type="entry name" value="VWF_A"/>
</dbReference>
<dbReference type="EMBL" id="JASZZN010000007">
    <property type="protein sequence ID" value="MDM4016187.1"/>
    <property type="molecule type" value="Genomic_DNA"/>
</dbReference>
<dbReference type="SMART" id="SM00327">
    <property type="entry name" value="VWA"/>
    <property type="match status" value="1"/>
</dbReference>
<keyword evidence="1" id="KW-0812">Transmembrane</keyword>
<evidence type="ECO:0000259" key="2">
    <source>
        <dbReference type="PROSITE" id="PS50234"/>
    </source>
</evidence>
<dbReference type="CDD" id="cd00198">
    <property type="entry name" value="vWFA"/>
    <property type="match status" value="1"/>
</dbReference>
<feature type="transmembrane region" description="Helical" evidence="1">
    <location>
        <begin position="21"/>
        <end position="41"/>
    </location>
</feature>
<dbReference type="PROSITE" id="PS50234">
    <property type="entry name" value="VWFA"/>
    <property type="match status" value="1"/>
</dbReference>
<proteinExistence type="predicted"/>
<name>A0ABT7PI59_9BACT</name>
<accession>A0ABT7PI59</accession>
<dbReference type="Proteomes" id="UP001239462">
    <property type="component" value="Unassembled WGS sequence"/>
</dbReference>
<sequence>MNAMTIHQQAGRKITLRRRGSVMGMTAVFLPILAILAAFAINAAHMQLTRTELTIATDAAARAAGRAFSEVQTVDAAVDAAVATAALNTINGDPLRLRTGDNDGEIEFGSTQQQGGFNSRYNFQKIPTSDVRSGVVASAVRIHGKRLNDSLSGNVPLIIPGLLNMNRFETQSDSVAMQVDRDISLILDRSGSMDDIEFDWGHGENPYSNSAINWAYNEGVLGRYYSNGRYQYYYANGYDAVTYQQHLWENYFNNGPPPTMAWQDLVVAVNAFLDVLDGTSQEEQVSVASYSTYATLDTLLEKNHQIIRDKVDQLNTGGSTAIGRGMQQGIQALIDGRARPFAAKTMVVMTDGMENQSPWAGPIAQGLVANNLLTIHTVTFGEGADQATMQNVAAIGGGKHYHAATGADLVQIFEEIANNLPTILTE</sequence>
<dbReference type="Pfam" id="PF00092">
    <property type="entry name" value="VWA"/>
    <property type="match status" value="1"/>
</dbReference>
<evidence type="ECO:0000256" key="1">
    <source>
        <dbReference type="SAM" id="Phobius"/>
    </source>
</evidence>
<keyword evidence="1" id="KW-0472">Membrane</keyword>
<organism evidence="3 4">
    <name type="scientific">Roseiconus lacunae</name>
    <dbReference type="NCBI Taxonomy" id="2605694"/>
    <lineage>
        <taxon>Bacteria</taxon>
        <taxon>Pseudomonadati</taxon>
        <taxon>Planctomycetota</taxon>
        <taxon>Planctomycetia</taxon>
        <taxon>Pirellulales</taxon>
        <taxon>Pirellulaceae</taxon>
        <taxon>Roseiconus</taxon>
    </lineage>
</organism>
<keyword evidence="1" id="KW-1133">Transmembrane helix</keyword>
<dbReference type="RefSeq" id="WP_289163808.1">
    <property type="nucleotide sequence ID" value="NZ_JASZZN010000007.1"/>
</dbReference>